<evidence type="ECO:0000313" key="6">
    <source>
        <dbReference type="RefSeq" id="XP_019636442.1"/>
    </source>
</evidence>
<evidence type="ECO:0000313" key="5">
    <source>
        <dbReference type="Proteomes" id="UP000515135"/>
    </source>
</evidence>
<dbReference type="GeneID" id="109479039"/>
<dbReference type="Gene3D" id="1.10.10.60">
    <property type="entry name" value="Homeodomain-like"/>
    <property type="match status" value="2"/>
</dbReference>
<dbReference type="PROSITE" id="PS51253">
    <property type="entry name" value="HTH_CENPB"/>
    <property type="match status" value="1"/>
</dbReference>
<dbReference type="InterPro" id="IPR006600">
    <property type="entry name" value="HTH_CenpB_DNA-bd_dom"/>
</dbReference>
<dbReference type="Pfam" id="PF04218">
    <property type="entry name" value="CENP-B_N"/>
    <property type="match status" value="1"/>
</dbReference>
<dbReference type="RefSeq" id="XP_019636442.1">
    <property type="nucleotide sequence ID" value="XM_019780883.1"/>
</dbReference>
<protein>
    <submittedName>
        <fullName evidence="6">Tigger transposable element-derived protein 4-like</fullName>
    </submittedName>
</protein>
<keyword evidence="3" id="KW-0539">Nucleus</keyword>
<dbReference type="PANTHER" id="PTHR19303:SF73">
    <property type="entry name" value="PROTEIN PDC2"/>
    <property type="match status" value="1"/>
</dbReference>
<dbReference type="AlphaFoldDB" id="A0A6P4ZZQ0"/>
<comment type="subcellular location">
    <subcellularLocation>
        <location evidence="1">Nucleus</location>
    </subcellularLocation>
</comment>
<evidence type="ECO:0000259" key="4">
    <source>
        <dbReference type="PROSITE" id="PS51253"/>
    </source>
</evidence>
<accession>A0A6P4ZZQ0</accession>
<name>A0A6P4ZZQ0_BRABE</name>
<sequence>MAHNVSSPKRKPLTLQQRVEVIRVHDLTNKSSRKLAEQFSCGKTQIEGILKRKREILEDFESNTPLDRKRLKVTGNEELNMLVWEWFKDAKARRLPVSGPMLQVKALQFAKDLGKSEFKASNGWLESFRKRHNVAFGTMSGERGDVPAQVAGSWKERLPSLCEGCKRSKDRITIMFCANLLGEKEKPLVIGKSRNPRCFKNVNVKSLPVHYYNNRTAWMTSGIFEDWLKKFDRKLGREKRKGLLFLDNATSHPELQLRNLKLIFFPPNTTSVLQPMDQGIIQTTKTKYRKKQNVTCDCKDGQRQDAAGT</sequence>
<dbReference type="OrthoDB" id="9909311at2759"/>
<keyword evidence="5" id="KW-1185">Reference proteome</keyword>
<dbReference type="Pfam" id="PF03184">
    <property type="entry name" value="DDE_1"/>
    <property type="match status" value="1"/>
</dbReference>
<dbReference type="GO" id="GO:0005634">
    <property type="term" value="C:nucleus"/>
    <property type="evidence" value="ECO:0007669"/>
    <property type="project" value="UniProtKB-SubCell"/>
</dbReference>
<reference evidence="6" key="1">
    <citation type="submission" date="2025-08" db="UniProtKB">
        <authorList>
            <consortium name="RefSeq"/>
        </authorList>
    </citation>
    <scope>IDENTIFICATION</scope>
    <source>
        <tissue evidence="6">Gonad</tissue>
    </source>
</reference>
<dbReference type="Pfam" id="PF03221">
    <property type="entry name" value="HTH_Tnp_Tc5"/>
    <property type="match status" value="1"/>
</dbReference>
<dbReference type="InterPro" id="IPR009057">
    <property type="entry name" value="Homeodomain-like_sf"/>
</dbReference>
<dbReference type="SUPFAM" id="SSF46689">
    <property type="entry name" value="Homeodomain-like"/>
    <property type="match status" value="2"/>
</dbReference>
<dbReference type="Proteomes" id="UP000515135">
    <property type="component" value="Unplaced"/>
</dbReference>
<dbReference type="KEGG" id="bbel:109479039"/>
<evidence type="ECO:0000256" key="1">
    <source>
        <dbReference type="ARBA" id="ARBA00004123"/>
    </source>
</evidence>
<organism evidence="5 6">
    <name type="scientific">Branchiostoma belcheri</name>
    <name type="common">Amphioxus</name>
    <dbReference type="NCBI Taxonomy" id="7741"/>
    <lineage>
        <taxon>Eukaryota</taxon>
        <taxon>Metazoa</taxon>
        <taxon>Chordata</taxon>
        <taxon>Cephalochordata</taxon>
        <taxon>Leptocardii</taxon>
        <taxon>Amphioxiformes</taxon>
        <taxon>Branchiostomatidae</taxon>
        <taxon>Branchiostoma</taxon>
    </lineage>
</organism>
<feature type="domain" description="HTH CENPB-type" evidence="4">
    <location>
        <begin position="67"/>
        <end position="138"/>
    </location>
</feature>
<evidence type="ECO:0000256" key="3">
    <source>
        <dbReference type="ARBA" id="ARBA00023242"/>
    </source>
</evidence>
<dbReference type="InterPro" id="IPR007889">
    <property type="entry name" value="HTH_Psq"/>
</dbReference>
<evidence type="ECO:0000256" key="2">
    <source>
        <dbReference type="ARBA" id="ARBA00023125"/>
    </source>
</evidence>
<dbReference type="InterPro" id="IPR050863">
    <property type="entry name" value="CenT-Element_Derived"/>
</dbReference>
<proteinExistence type="predicted"/>
<dbReference type="PANTHER" id="PTHR19303">
    <property type="entry name" value="TRANSPOSON"/>
    <property type="match status" value="1"/>
</dbReference>
<dbReference type="SMART" id="SM00674">
    <property type="entry name" value="CENPB"/>
    <property type="match status" value="1"/>
</dbReference>
<dbReference type="GO" id="GO:0003677">
    <property type="term" value="F:DNA binding"/>
    <property type="evidence" value="ECO:0007669"/>
    <property type="project" value="UniProtKB-KW"/>
</dbReference>
<keyword evidence="2" id="KW-0238">DNA-binding</keyword>
<dbReference type="InterPro" id="IPR004875">
    <property type="entry name" value="DDE_SF_endonuclease_dom"/>
</dbReference>
<gene>
    <name evidence="6" type="primary">LOC109479039</name>
</gene>